<evidence type="ECO:0000256" key="1">
    <source>
        <dbReference type="SAM" id="Phobius"/>
    </source>
</evidence>
<feature type="transmembrane region" description="Helical" evidence="1">
    <location>
        <begin position="77"/>
        <end position="94"/>
    </location>
</feature>
<organism evidence="2 3">
    <name type="scientific">Solea senegalensis</name>
    <name type="common">Senegalese sole</name>
    <dbReference type="NCBI Taxonomy" id="28829"/>
    <lineage>
        <taxon>Eukaryota</taxon>
        <taxon>Metazoa</taxon>
        <taxon>Chordata</taxon>
        <taxon>Craniata</taxon>
        <taxon>Vertebrata</taxon>
        <taxon>Euteleostomi</taxon>
        <taxon>Actinopterygii</taxon>
        <taxon>Neopterygii</taxon>
        <taxon>Teleostei</taxon>
        <taxon>Neoteleostei</taxon>
        <taxon>Acanthomorphata</taxon>
        <taxon>Carangaria</taxon>
        <taxon>Pleuronectiformes</taxon>
        <taxon>Pleuronectoidei</taxon>
        <taxon>Soleidae</taxon>
        <taxon>Solea</taxon>
    </lineage>
</organism>
<evidence type="ECO:0000313" key="2">
    <source>
        <dbReference type="EMBL" id="KAG7498758.1"/>
    </source>
</evidence>
<dbReference type="Proteomes" id="UP000693946">
    <property type="component" value="Linkage Group LG21"/>
</dbReference>
<comment type="caution">
    <text evidence="2">The sequence shown here is derived from an EMBL/GenBank/DDBJ whole genome shotgun (WGS) entry which is preliminary data.</text>
</comment>
<feature type="transmembrane region" description="Helical" evidence="1">
    <location>
        <begin position="53"/>
        <end position="71"/>
    </location>
</feature>
<reference evidence="2 3" key="1">
    <citation type="journal article" date="2021" name="Sci. Rep.">
        <title>Chromosome anchoring in Senegalese sole (Solea senegalensis) reveals sex-associated markers and genome rearrangements in flatfish.</title>
        <authorList>
            <person name="Guerrero-Cozar I."/>
            <person name="Gomez-Garrido J."/>
            <person name="Berbel C."/>
            <person name="Martinez-Blanch J.F."/>
            <person name="Alioto T."/>
            <person name="Claros M.G."/>
            <person name="Gagnaire P.A."/>
            <person name="Manchado M."/>
        </authorList>
    </citation>
    <scope>NUCLEOTIDE SEQUENCE [LARGE SCALE GENOMIC DNA]</scope>
    <source>
        <strain evidence="2">Sse05_10M</strain>
    </source>
</reference>
<dbReference type="AlphaFoldDB" id="A0AAV6R057"/>
<protein>
    <submittedName>
        <fullName evidence="2">Uncharacterized protein</fullName>
    </submittedName>
</protein>
<keyword evidence="1" id="KW-0812">Transmembrane</keyword>
<evidence type="ECO:0000313" key="3">
    <source>
        <dbReference type="Proteomes" id="UP000693946"/>
    </source>
</evidence>
<keyword evidence="3" id="KW-1185">Reference proteome</keyword>
<keyword evidence="1" id="KW-1133">Transmembrane helix</keyword>
<keyword evidence="1" id="KW-0472">Membrane</keyword>
<sequence>MAQSVQQTESRKNASYSAASFMSVLDSHDPRMRQIVYELQTVDTELKMLQGKLLAGVAILGAAFLGALLAAPFTAGWSFVIFLLAGIVLLFFILEQKKRENQSSERVGGLIEEFRTIVGSLNGDLEDVKTSCGELRRRSVGAKALEFIRLEMDILELLAVSEKLRTPTTLDRITAVARDYSSTLMAFIKMKTKLEILIDSDASNVTYHKNDLNDSFMN</sequence>
<gene>
    <name evidence="2" type="ORF">JOB18_019832</name>
</gene>
<accession>A0AAV6R057</accession>
<proteinExistence type="predicted"/>
<name>A0AAV6R057_SOLSE</name>
<dbReference type="EMBL" id="JAGKHQ010000014">
    <property type="protein sequence ID" value="KAG7498758.1"/>
    <property type="molecule type" value="Genomic_DNA"/>
</dbReference>